<reference evidence="3" key="1">
    <citation type="journal article" date="2023" name="Mol. Biol. Evol.">
        <title>Third-Generation Sequencing Reveals the Adaptive Role of the Epigenome in Three Deep-Sea Polychaetes.</title>
        <authorList>
            <person name="Perez M."/>
            <person name="Aroh O."/>
            <person name="Sun Y."/>
            <person name="Lan Y."/>
            <person name="Juniper S.K."/>
            <person name="Young C.R."/>
            <person name="Angers B."/>
            <person name="Qian P.Y."/>
        </authorList>
    </citation>
    <scope>NUCLEOTIDE SEQUENCE</scope>
    <source>
        <strain evidence="3">P08H-3</strain>
    </source>
</reference>
<gene>
    <name evidence="3" type="ORF">LSH36_1002g02066</name>
</gene>
<dbReference type="CDD" id="cd00037">
    <property type="entry name" value="CLECT"/>
    <property type="match status" value="1"/>
</dbReference>
<dbReference type="EMBL" id="JAODUP010001002">
    <property type="protein sequence ID" value="KAK2142046.1"/>
    <property type="molecule type" value="Genomic_DNA"/>
</dbReference>
<dbReference type="Gene3D" id="3.10.100.10">
    <property type="entry name" value="Mannose-Binding Protein A, subunit A"/>
    <property type="match status" value="2"/>
</dbReference>
<keyword evidence="1" id="KW-0732">Signal</keyword>
<dbReference type="InterPro" id="IPR001304">
    <property type="entry name" value="C-type_lectin-like"/>
</dbReference>
<dbReference type="Pfam" id="PF00059">
    <property type="entry name" value="Lectin_C"/>
    <property type="match status" value="1"/>
</dbReference>
<keyword evidence="4" id="KW-1185">Reference proteome</keyword>
<sequence length="271" mass="30774">MDDFKVFMVLAASLTCTTANLVNERCIVRSPAYYCYTLYGSEQSQFTWQQANEQCHLQPDSTDSKLLMINNTQIQDIVTNILSYVVGQSQTTRVWTAGRRKSDTSWIYVTGDPVQTAQDMPSSGKYQCGVVKLSGNGHIIGERQCDQSLTVALCQYTADKCLEDETLFGDRCYSIITGVNMDWNMARQQCRTKQGQDLAYDNLEKSKLWIKLLTKYNTSSVDFMWLGMTSSVWTWTDAVQGDVGMSYVNVSLYIARRNSNREDIFGINRDI</sequence>
<dbReference type="PROSITE" id="PS50041">
    <property type="entry name" value="C_TYPE_LECTIN_2"/>
    <property type="match status" value="1"/>
</dbReference>
<feature type="signal peptide" evidence="1">
    <location>
        <begin position="1"/>
        <end position="19"/>
    </location>
</feature>
<name>A0AAD9MSC1_9ANNE</name>
<comment type="caution">
    <text evidence="3">The sequence shown here is derived from an EMBL/GenBank/DDBJ whole genome shotgun (WGS) entry which is preliminary data.</text>
</comment>
<evidence type="ECO:0000313" key="4">
    <source>
        <dbReference type="Proteomes" id="UP001208570"/>
    </source>
</evidence>
<evidence type="ECO:0000259" key="2">
    <source>
        <dbReference type="PROSITE" id="PS50041"/>
    </source>
</evidence>
<dbReference type="Proteomes" id="UP001208570">
    <property type="component" value="Unassembled WGS sequence"/>
</dbReference>
<dbReference type="AlphaFoldDB" id="A0AAD9MSC1"/>
<feature type="chain" id="PRO_5042262815" description="C-type lectin domain-containing protein" evidence="1">
    <location>
        <begin position="20"/>
        <end position="271"/>
    </location>
</feature>
<accession>A0AAD9MSC1</accession>
<feature type="domain" description="C-type lectin" evidence="2">
    <location>
        <begin position="168"/>
        <end position="249"/>
    </location>
</feature>
<evidence type="ECO:0000256" key="1">
    <source>
        <dbReference type="SAM" id="SignalP"/>
    </source>
</evidence>
<dbReference type="InterPro" id="IPR016186">
    <property type="entry name" value="C-type_lectin-like/link_sf"/>
</dbReference>
<proteinExistence type="predicted"/>
<dbReference type="SUPFAM" id="SSF56436">
    <property type="entry name" value="C-type lectin-like"/>
    <property type="match status" value="2"/>
</dbReference>
<organism evidence="3 4">
    <name type="scientific">Paralvinella palmiformis</name>
    <dbReference type="NCBI Taxonomy" id="53620"/>
    <lineage>
        <taxon>Eukaryota</taxon>
        <taxon>Metazoa</taxon>
        <taxon>Spiralia</taxon>
        <taxon>Lophotrochozoa</taxon>
        <taxon>Annelida</taxon>
        <taxon>Polychaeta</taxon>
        <taxon>Sedentaria</taxon>
        <taxon>Canalipalpata</taxon>
        <taxon>Terebellida</taxon>
        <taxon>Terebelliformia</taxon>
        <taxon>Alvinellidae</taxon>
        <taxon>Paralvinella</taxon>
    </lineage>
</organism>
<evidence type="ECO:0000313" key="3">
    <source>
        <dbReference type="EMBL" id="KAK2142046.1"/>
    </source>
</evidence>
<protein>
    <recommendedName>
        <fullName evidence="2">C-type lectin domain-containing protein</fullName>
    </recommendedName>
</protein>
<dbReference type="InterPro" id="IPR016187">
    <property type="entry name" value="CTDL_fold"/>
</dbReference>